<dbReference type="Pfam" id="PF03734">
    <property type="entry name" value="YkuD"/>
    <property type="match status" value="1"/>
</dbReference>
<dbReference type="PANTHER" id="PTHR30582">
    <property type="entry name" value="L,D-TRANSPEPTIDASE"/>
    <property type="match status" value="1"/>
</dbReference>
<dbReference type="Gene3D" id="2.40.440.10">
    <property type="entry name" value="L,D-transpeptidase catalytic domain-like"/>
    <property type="match status" value="1"/>
</dbReference>
<feature type="signal peptide" evidence="10">
    <location>
        <begin position="1"/>
        <end position="30"/>
    </location>
</feature>
<keyword evidence="6 9" id="KW-0133">Cell shape</keyword>
<comment type="caution">
    <text evidence="12">The sequence shown here is derived from an EMBL/GenBank/DDBJ whole genome shotgun (WGS) entry which is preliminary data.</text>
</comment>
<dbReference type="AlphaFoldDB" id="A0A7C2TJK9"/>
<evidence type="ECO:0000256" key="2">
    <source>
        <dbReference type="ARBA" id="ARBA00005992"/>
    </source>
</evidence>
<evidence type="ECO:0000256" key="1">
    <source>
        <dbReference type="ARBA" id="ARBA00004752"/>
    </source>
</evidence>
<evidence type="ECO:0000256" key="3">
    <source>
        <dbReference type="ARBA" id="ARBA00022676"/>
    </source>
</evidence>
<dbReference type="GO" id="GO:0071972">
    <property type="term" value="F:peptidoglycan L,D-transpeptidase activity"/>
    <property type="evidence" value="ECO:0007669"/>
    <property type="project" value="TreeGrafter"/>
</dbReference>
<dbReference type="InterPro" id="IPR038063">
    <property type="entry name" value="Transpep_catalytic_dom"/>
</dbReference>
<gene>
    <name evidence="12" type="ORF">ENN98_07655</name>
</gene>
<accession>A0A7C2TJK9</accession>
<feature type="active site" description="Proton donor/acceptor" evidence="9">
    <location>
        <position position="219"/>
    </location>
</feature>
<dbReference type="CDD" id="cd00118">
    <property type="entry name" value="LysM"/>
    <property type="match status" value="1"/>
</dbReference>
<dbReference type="InterPro" id="IPR018392">
    <property type="entry name" value="LysM"/>
</dbReference>
<feature type="active site" description="Nucleophile" evidence="9">
    <location>
        <position position="235"/>
    </location>
</feature>
<keyword evidence="5" id="KW-0378">Hydrolase</keyword>
<evidence type="ECO:0000259" key="11">
    <source>
        <dbReference type="PROSITE" id="PS52029"/>
    </source>
</evidence>
<dbReference type="InterPro" id="IPR005490">
    <property type="entry name" value="LD_TPept_cat_dom"/>
</dbReference>
<proteinExistence type="inferred from homology"/>
<dbReference type="GO" id="GO:0071555">
    <property type="term" value="P:cell wall organization"/>
    <property type="evidence" value="ECO:0007669"/>
    <property type="project" value="UniProtKB-UniRule"/>
</dbReference>
<feature type="domain" description="L,D-TPase catalytic" evidence="11">
    <location>
        <begin position="126"/>
        <end position="259"/>
    </location>
</feature>
<dbReference type="Proteomes" id="UP000885986">
    <property type="component" value="Unassembled WGS sequence"/>
</dbReference>
<dbReference type="SUPFAM" id="SSF141523">
    <property type="entry name" value="L,D-transpeptidase catalytic domain-like"/>
    <property type="match status" value="1"/>
</dbReference>
<dbReference type="EMBL" id="DSDS01000171">
    <property type="protein sequence ID" value="HET98543.1"/>
    <property type="molecule type" value="Genomic_DNA"/>
</dbReference>
<dbReference type="GO" id="GO:0005576">
    <property type="term" value="C:extracellular region"/>
    <property type="evidence" value="ECO:0007669"/>
    <property type="project" value="TreeGrafter"/>
</dbReference>
<keyword evidence="3" id="KW-0328">Glycosyltransferase</keyword>
<dbReference type="PROSITE" id="PS52029">
    <property type="entry name" value="LD_TPASE"/>
    <property type="match status" value="1"/>
</dbReference>
<keyword evidence="8 9" id="KW-0961">Cell wall biogenesis/degradation</keyword>
<reference evidence="12" key="1">
    <citation type="journal article" date="2020" name="mSystems">
        <title>Genome- and Community-Level Interaction Insights into Carbon Utilization and Element Cycling Functions of Hydrothermarchaeota in Hydrothermal Sediment.</title>
        <authorList>
            <person name="Zhou Z."/>
            <person name="Liu Y."/>
            <person name="Xu W."/>
            <person name="Pan J."/>
            <person name="Luo Z.H."/>
            <person name="Li M."/>
        </authorList>
    </citation>
    <scope>NUCLEOTIDE SEQUENCE [LARGE SCALE GENOMIC DNA]</scope>
    <source>
        <strain evidence="12">SpSt-1224</strain>
    </source>
</reference>
<dbReference type="InterPro" id="IPR050979">
    <property type="entry name" value="LD-transpeptidase"/>
</dbReference>
<organism evidence="12">
    <name type="scientific">Desulfurivibrio alkaliphilus</name>
    <dbReference type="NCBI Taxonomy" id="427923"/>
    <lineage>
        <taxon>Bacteria</taxon>
        <taxon>Pseudomonadati</taxon>
        <taxon>Thermodesulfobacteriota</taxon>
        <taxon>Desulfobulbia</taxon>
        <taxon>Desulfobulbales</taxon>
        <taxon>Desulfobulbaceae</taxon>
        <taxon>Desulfurivibrio</taxon>
    </lineage>
</organism>
<dbReference type="PANTHER" id="PTHR30582:SF24">
    <property type="entry name" value="L,D-TRANSPEPTIDASE ERFK_SRFK-RELATED"/>
    <property type="match status" value="1"/>
</dbReference>
<keyword evidence="7 9" id="KW-0573">Peptidoglycan synthesis</keyword>
<dbReference type="GO" id="GO:0018104">
    <property type="term" value="P:peptidoglycan-protein cross-linking"/>
    <property type="evidence" value="ECO:0007669"/>
    <property type="project" value="TreeGrafter"/>
</dbReference>
<dbReference type="UniPathway" id="UPA00219"/>
<evidence type="ECO:0000256" key="9">
    <source>
        <dbReference type="PROSITE-ProRule" id="PRU01373"/>
    </source>
</evidence>
<comment type="similarity">
    <text evidence="2">Belongs to the YkuD family.</text>
</comment>
<evidence type="ECO:0000256" key="8">
    <source>
        <dbReference type="ARBA" id="ARBA00023316"/>
    </source>
</evidence>
<dbReference type="GO" id="GO:0008360">
    <property type="term" value="P:regulation of cell shape"/>
    <property type="evidence" value="ECO:0007669"/>
    <property type="project" value="UniProtKB-UniRule"/>
</dbReference>
<evidence type="ECO:0000256" key="10">
    <source>
        <dbReference type="SAM" id="SignalP"/>
    </source>
</evidence>
<keyword evidence="4" id="KW-0808">Transferase</keyword>
<evidence type="ECO:0000256" key="6">
    <source>
        <dbReference type="ARBA" id="ARBA00022960"/>
    </source>
</evidence>
<evidence type="ECO:0000256" key="4">
    <source>
        <dbReference type="ARBA" id="ARBA00022679"/>
    </source>
</evidence>
<protein>
    <submittedName>
        <fullName evidence="12">L,D-transpeptidase</fullName>
    </submittedName>
</protein>
<feature type="chain" id="PRO_5028078375" evidence="10">
    <location>
        <begin position="31"/>
        <end position="344"/>
    </location>
</feature>
<keyword evidence="10" id="KW-0732">Signal</keyword>
<sequence length="344" mass="38355">MANRRINRNLLPTIALLPWLLLTAPPTPLAATPGDPLPAAGQTEEQVLFSHATTQSYDRQSWSVIGSQREHRVKGRESLLEIARDYGLGYREIAMANPKLDPLLPGDGAKVVIPAARVLPEAPFEHGILINLAEKRLYYFFQEQAENLVITFPVGIGATDGETPPGDFTITTKLTEPNWTVPESIWQKRPYPQRVIPPGPDNPMGSHALQLSQSSYFIHGTNRPWSIGRRATHGCIRLYPEDIPLLFRLTPPQTPVRIVRQSLKVGVRMAEVYVEVHPDNSMSNSDYLLVAQELLQQKDLVERVDLGLLLKAVREKKGVPVRIDREQGELRAGGDDRAPVGNKM</sequence>
<name>A0A7C2TJK9_9BACT</name>
<dbReference type="CDD" id="cd16913">
    <property type="entry name" value="YkuD_like"/>
    <property type="match status" value="1"/>
</dbReference>
<comment type="pathway">
    <text evidence="1 9">Cell wall biogenesis; peptidoglycan biosynthesis.</text>
</comment>
<evidence type="ECO:0000256" key="7">
    <source>
        <dbReference type="ARBA" id="ARBA00022984"/>
    </source>
</evidence>
<evidence type="ECO:0000313" key="12">
    <source>
        <dbReference type="EMBL" id="HET98543.1"/>
    </source>
</evidence>
<dbReference type="GO" id="GO:0016757">
    <property type="term" value="F:glycosyltransferase activity"/>
    <property type="evidence" value="ECO:0007669"/>
    <property type="project" value="UniProtKB-KW"/>
</dbReference>
<evidence type="ECO:0000256" key="5">
    <source>
        <dbReference type="ARBA" id="ARBA00022801"/>
    </source>
</evidence>